<evidence type="ECO:0000313" key="4">
    <source>
        <dbReference type="EMBL" id="HJB91749.1"/>
    </source>
</evidence>
<dbReference type="Proteomes" id="UP000886883">
    <property type="component" value="Unassembled WGS sequence"/>
</dbReference>
<dbReference type="InterPro" id="IPR020084">
    <property type="entry name" value="NUDIX_hydrolase_CS"/>
</dbReference>
<dbReference type="Pfam" id="PF00293">
    <property type="entry name" value="NUDIX"/>
    <property type="match status" value="1"/>
</dbReference>
<dbReference type="InterPro" id="IPR015797">
    <property type="entry name" value="NUDIX_hydrolase-like_dom_sf"/>
</dbReference>
<gene>
    <name evidence="4" type="ORF">H9763_09855</name>
</gene>
<proteinExistence type="inferred from homology"/>
<evidence type="ECO:0000259" key="3">
    <source>
        <dbReference type="PROSITE" id="PS51462"/>
    </source>
</evidence>
<evidence type="ECO:0000256" key="1">
    <source>
        <dbReference type="ARBA" id="ARBA00022801"/>
    </source>
</evidence>
<name>A0A9D2MS68_9FIRM</name>
<protein>
    <submittedName>
        <fullName evidence="4">NUDIX domain-containing protein</fullName>
    </submittedName>
</protein>
<reference evidence="4" key="1">
    <citation type="journal article" date="2021" name="PeerJ">
        <title>Extensive microbial diversity within the chicken gut microbiome revealed by metagenomics and culture.</title>
        <authorList>
            <person name="Gilroy R."/>
            <person name="Ravi A."/>
            <person name="Getino M."/>
            <person name="Pursley I."/>
            <person name="Horton D.L."/>
            <person name="Alikhan N.F."/>
            <person name="Baker D."/>
            <person name="Gharbi K."/>
            <person name="Hall N."/>
            <person name="Watson M."/>
            <person name="Adriaenssens E.M."/>
            <person name="Foster-Nyarko E."/>
            <person name="Jarju S."/>
            <person name="Secka A."/>
            <person name="Antonio M."/>
            <person name="Oren A."/>
            <person name="Chaudhuri R.R."/>
            <person name="La Ragione R."/>
            <person name="Hildebrand F."/>
            <person name="Pallen M.J."/>
        </authorList>
    </citation>
    <scope>NUCLEOTIDE SEQUENCE</scope>
    <source>
        <strain evidence="4">USAMLcec3-2134</strain>
    </source>
</reference>
<dbReference type="EMBL" id="DWXE01000039">
    <property type="protein sequence ID" value="HJB91749.1"/>
    <property type="molecule type" value="Genomic_DNA"/>
</dbReference>
<dbReference type="PANTHER" id="PTHR43736">
    <property type="entry name" value="ADP-RIBOSE PYROPHOSPHATASE"/>
    <property type="match status" value="1"/>
</dbReference>
<dbReference type="AlphaFoldDB" id="A0A9D2MS68"/>
<dbReference type="PROSITE" id="PS51462">
    <property type="entry name" value="NUDIX"/>
    <property type="match status" value="1"/>
</dbReference>
<organism evidence="4 5">
    <name type="scientific">Candidatus Eisenbergiella merdigallinarum</name>
    <dbReference type="NCBI Taxonomy" id="2838552"/>
    <lineage>
        <taxon>Bacteria</taxon>
        <taxon>Bacillati</taxon>
        <taxon>Bacillota</taxon>
        <taxon>Clostridia</taxon>
        <taxon>Lachnospirales</taxon>
        <taxon>Lachnospiraceae</taxon>
        <taxon>Eisenbergiella</taxon>
    </lineage>
</organism>
<dbReference type="PRINTS" id="PR00502">
    <property type="entry name" value="NUDIXFAMILY"/>
</dbReference>
<evidence type="ECO:0000256" key="2">
    <source>
        <dbReference type="RuleBase" id="RU003476"/>
    </source>
</evidence>
<accession>A0A9D2MS68</accession>
<evidence type="ECO:0000313" key="5">
    <source>
        <dbReference type="Proteomes" id="UP000886883"/>
    </source>
</evidence>
<dbReference type="InterPro" id="IPR000086">
    <property type="entry name" value="NUDIX_hydrolase_dom"/>
</dbReference>
<comment type="caution">
    <text evidence="4">The sequence shown here is derived from an EMBL/GenBank/DDBJ whole genome shotgun (WGS) entry which is preliminary data.</text>
</comment>
<dbReference type="PROSITE" id="PS00893">
    <property type="entry name" value="NUDIX_BOX"/>
    <property type="match status" value="1"/>
</dbReference>
<dbReference type="GO" id="GO:0016787">
    <property type="term" value="F:hydrolase activity"/>
    <property type="evidence" value="ECO:0007669"/>
    <property type="project" value="UniProtKB-KW"/>
</dbReference>
<dbReference type="InterPro" id="IPR020476">
    <property type="entry name" value="Nudix_hydrolase"/>
</dbReference>
<comment type="similarity">
    <text evidence="2">Belongs to the Nudix hydrolase family.</text>
</comment>
<sequence length="195" mass="22742">MFVESEINFDRGYFMRLLFEMDKQDYENCTHSFVRNSARSIIISNRKIAMIHSKKYDYYKFPGGGIESGEDPVAAMIRETREEAGLVVKFETVKEYGYVHRIQRSDQDAAECFIQDSYYYLCEAENEIVSPCLDDYEAKENYILEFVDPQIVITKNRNVISTPHNPMMFEREARVIELLVSEGLLDSKSSGNKNY</sequence>
<keyword evidence="1 2" id="KW-0378">Hydrolase</keyword>
<dbReference type="SUPFAM" id="SSF55811">
    <property type="entry name" value="Nudix"/>
    <property type="match status" value="1"/>
</dbReference>
<feature type="domain" description="Nudix hydrolase" evidence="3">
    <location>
        <begin position="34"/>
        <end position="172"/>
    </location>
</feature>
<dbReference type="CDD" id="cd02883">
    <property type="entry name" value="NUDIX_Hydrolase"/>
    <property type="match status" value="1"/>
</dbReference>
<dbReference type="Gene3D" id="3.90.79.10">
    <property type="entry name" value="Nucleoside Triphosphate Pyrophosphohydrolase"/>
    <property type="match status" value="1"/>
</dbReference>
<reference evidence="4" key="2">
    <citation type="submission" date="2021-04" db="EMBL/GenBank/DDBJ databases">
        <authorList>
            <person name="Gilroy R."/>
        </authorList>
    </citation>
    <scope>NUCLEOTIDE SEQUENCE</scope>
    <source>
        <strain evidence="4">USAMLcec3-2134</strain>
    </source>
</reference>
<dbReference type="PANTHER" id="PTHR43736:SF2">
    <property type="entry name" value="MUTT_NUDIX FAMILY PROTEIN"/>
    <property type="match status" value="1"/>
</dbReference>